<dbReference type="PANTHER" id="PTHR46796">
    <property type="entry name" value="HTH-TYPE TRANSCRIPTIONAL ACTIVATOR RHAS-RELATED"/>
    <property type="match status" value="1"/>
</dbReference>
<reference evidence="5 6" key="1">
    <citation type="journal article" date="2007" name="Genome Res.">
        <title>Genome characteristics of facultatively symbiotic Frankia sp. strains reflect host range and host plant biogeography.</title>
        <authorList>
            <person name="Normand P."/>
            <person name="Lapierre P."/>
            <person name="Tisa L.S."/>
            <person name="Gogarten J.P."/>
            <person name="Alloisio N."/>
            <person name="Bagnarol E."/>
            <person name="Bassi C.A."/>
            <person name="Berry A.M."/>
            <person name="Bickhart D.M."/>
            <person name="Choisne N."/>
            <person name="Couloux A."/>
            <person name="Cournoyer B."/>
            <person name="Cruveiller S."/>
            <person name="Daubin V."/>
            <person name="Demange N."/>
            <person name="Francino M.P."/>
            <person name="Goltsman E."/>
            <person name="Huang Y."/>
            <person name="Kopp O.R."/>
            <person name="Labarre L."/>
            <person name="Lapidus A."/>
            <person name="Lavire C."/>
            <person name="Marechal J."/>
            <person name="Martinez M."/>
            <person name="Mastronunzio J.E."/>
            <person name="Mullin B.C."/>
            <person name="Niemann J."/>
            <person name="Pujic P."/>
            <person name="Rawnsley T."/>
            <person name="Rouy Z."/>
            <person name="Schenowitz C."/>
            <person name="Sellstedt A."/>
            <person name="Tavares F."/>
            <person name="Tomkins J.P."/>
            <person name="Vallenet D."/>
            <person name="Valverde C."/>
            <person name="Wall L.G."/>
            <person name="Wang Y."/>
            <person name="Medigue C."/>
            <person name="Benson D.R."/>
        </authorList>
    </citation>
    <scope>NUCLEOTIDE SEQUENCE [LARGE SCALE GENOMIC DNA]</scope>
    <source>
        <strain evidence="6">DSM 45818 / CECT 9043 / CcI3</strain>
    </source>
</reference>
<dbReference type="InterPro" id="IPR050204">
    <property type="entry name" value="AraC_XylS_family_regulators"/>
</dbReference>
<evidence type="ECO:0000313" key="6">
    <source>
        <dbReference type="Proteomes" id="UP000001937"/>
    </source>
</evidence>
<dbReference type="Proteomes" id="UP000001937">
    <property type="component" value="Chromosome"/>
</dbReference>
<protein>
    <submittedName>
        <fullName evidence="5">Transcriptional regulator, AraC family</fullName>
    </submittedName>
</protein>
<dbReference type="Gene3D" id="1.10.10.60">
    <property type="entry name" value="Homeodomain-like"/>
    <property type="match status" value="1"/>
</dbReference>
<gene>
    <name evidence="5" type="ordered locus">Francci3_2800</name>
</gene>
<accession>Q2J984</accession>
<keyword evidence="3" id="KW-0804">Transcription</keyword>
<dbReference type="RefSeq" id="WP_011437187.1">
    <property type="nucleotide sequence ID" value="NC_007777.1"/>
</dbReference>
<evidence type="ECO:0000313" key="5">
    <source>
        <dbReference type="EMBL" id="ABD12158.1"/>
    </source>
</evidence>
<dbReference type="STRING" id="106370.Francci3_2800"/>
<dbReference type="InterPro" id="IPR035418">
    <property type="entry name" value="AraC-bd_2"/>
</dbReference>
<dbReference type="EMBL" id="CP000249">
    <property type="protein sequence ID" value="ABD12158.1"/>
    <property type="molecule type" value="Genomic_DNA"/>
</dbReference>
<proteinExistence type="predicted"/>
<name>Q2J984_FRACC</name>
<dbReference type="Pfam" id="PF14525">
    <property type="entry name" value="AraC_binding_2"/>
    <property type="match status" value="1"/>
</dbReference>
<feature type="domain" description="HTH araC/xylS-type" evidence="4">
    <location>
        <begin position="213"/>
        <end position="274"/>
    </location>
</feature>
<dbReference type="GO" id="GO:0003700">
    <property type="term" value="F:DNA-binding transcription factor activity"/>
    <property type="evidence" value="ECO:0007669"/>
    <property type="project" value="InterPro"/>
</dbReference>
<dbReference type="PROSITE" id="PS01124">
    <property type="entry name" value="HTH_ARAC_FAMILY_2"/>
    <property type="match status" value="1"/>
</dbReference>
<keyword evidence="6" id="KW-1185">Reference proteome</keyword>
<dbReference type="PANTHER" id="PTHR46796:SF6">
    <property type="entry name" value="ARAC SUBFAMILY"/>
    <property type="match status" value="1"/>
</dbReference>
<evidence type="ECO:0000256" key="3">
    <source>
        <dbReference type="ARBA" id="ARBA00023163"/>
    </source>
</evidence>
<keyword evidence="1" id="KW-0805">Transcription regulation</keyword>
<keyword evidence="2" id="KW-0238">DNA-binding</keyword>
<dbReference type="KEGG" id="fra:Francci3_2800"/>
<evidence type="ECO:0000256" key="2">
    <source>
        <dbReference type="ARBA" id="ARBA00023125"/>
    </source>
</evidence>
<dbReference type="OrthoDB" id="9799345at2"/>
<evidence type="ECO:0000259" key="4">
    <source>
        <dbReference type="PROSITE" id="PS01124"/>
    </source>
</evidence>
<dbReference type="HOGENOM" id="CLU_049704_4_2_11"/>
<dbReference type="GO" id="GO:0043565">
    <property type="term" value="F:sequence-specific DNA binding"/>
    <property type="evidence" value="ECO:0007669"/>
    <property type="project" value="InterPro"/>
</dbReference>
<sequence>MRIYETYDLVDVPHRDRPGRWEEILGSAVTPFHTDVPPGRLPYRASIERRWFDDIALLDIACDPCRGERSRNLISRTSEDNIAIFFATAGTERLAIEDKKIVVTPGSFVIWNSMQKVRFEVVEHFRKITLVIPRVALEEVLESPWLEADLVVDVNAPAIRLLRSYVASLAGLPHEVPAPTITAARNAALELVAAAVRPEATFTSAITGEALRLAVERWIARNLGHRDVSAAAAAAAQCVSVRTLQRSFAATGNSYSAVVRSQRLARARRDLIAG</sequence>
<evidence type="ECO:0000256" key="1">
    <source>
        <dbReference type="ARBA" id="ARBA00023015"/>
    </source>
</evidence>
<organism evidence="5 6">
    <name type="scientific">Frankia casuarinae (strain DSM 45818 / CECT 9043 / HFP020203 / CcI3)</name>
    <dbReference type="NCBI Taxonomy" id="106370"/>
    <lineage>
        <taxon>Bacteria</taxon>
        <taxon>Bacillati</taxon>
        <taxon>Actinomycetota</taxon>
        <taxon>Actinomycetes</taxon>
        <taxon>Frankiales</taxon>
        <taxon>Frankiaceae</taxon>
        <taxon>Frankia</taxon>
    </lineage>
</organism>
<dbReference type="eggNOG" id="COG2207">
    <property type="taxonomic scope" value="Bacteria"/>
</dbReference>
<dbReference type="InterPro" id="IPR018060">
    <property type="entry name" value="HTH_AraC"/>
</dbReference>
<dbReference type="AlphaFoldDB" id="Q2J984"/>